<dbReference type="Proteomes" id="UP000828390">
    <property type="component" value="Unassembled WGS sequence"/>
</dbReference>
<comment type="caution">
    <text evidence="2">The sequence shown here is derived from an EMBL/GenBank/DDBJ whole genome shotgun (WGS) entry which is preliminary data.</text>
</comment>
<keyword evidence="3" id="KW-1185">Reference proteome</keyword>
<proteinExistence type="predicted"/>
<evidence type="ECO:0000313" key="3">
    <source>
        <dbReference type="Proteomes" id="UP000828390"/>
    </source>
</evidence>
<organism evidence="2 3">
    <name type="scientific">Dreissena polymorpha</name>
    <name type="common">Zebra mussel</name>
    <name type="synonym">Mytilus polymorpha</name>
    <dbReference type="NCBI Taxonomy" id="45954"/>
    <lineage>
        <taxon>Eukaryota</taxon>
        <taxon>Metazoa</taxon>
        <taxon>Spiralia</taxon>
        <taxon>Lophotrochozoa</taxon>
        <taxon>Mollusca</taxon>
        <taxon>Bivalvia</taxon>
        <taxon>Autobranchia</taxon>
        <taxon>Heteroconchia</taxon>
        <taxon>Euheterodonta</taxon>
        <taxon>Imparidentia</taxon>
        <taxon>Neoheterodontei</taxon>
        <taxon>Myida</taxon>
        <taxon>Dreissenoidea</taxon>
        <taxon>Dreissenidae</taxon>
        <taxon>Dreissena</taxon>
    </lineage>
</organism>
<dbReference type="AlphaFoldDB" id="A0A9D4RQ96"/>
<gene>
    <name evidence="2" type="ORF">DPMN_001323</name>
</gene>
<feature type="signal peptide" evidence="1">
    <location>
        <begin position="1"/>
        <end position="29"/>
    </location>
</feature>
<reference evidence="2" key="1">
    <citation type="journal article" date="2019" name="bioRxiv">
        <title>The Genome of the Zebra Mussel, Dreissena polymorpha: A Resource for Invasive Species Research.</title>
        <authorList>
            <person name="McCartney M.A."/>
            <person name="Auch B."/>
            <person name="Kono T."/>
            <person name="Mallez S."/>
            <person name="Zhang Y."/>
            <person name="Obille A."/>
            <person name="Becker A."/>
            <person name="Abrahante J.E."/>
            <person name="Garbe J."/>
            <person name="Badalamenti J.P."/>
            <person name="Herman A."/>
            <person name="Mangelson H."/>
            <person name="Liachko I."/>
            <person name="Sullivan S."/>
            <person name="Sone E.D."/>
            <person name="Koren S."/>
            <person name="Silverstein K.A.T."/>
            <person name="Beckman K.B."/>
            <person name="Gohl D.M."/>
        </authorList>
    </citation>
    <scope>NUCLEOTIDE SEQUENCE</scope>
    <source>
        <strain evidence="2">Duluth1</strain>
        <tissue evidence="2">Whole animal</tissue>
    </source>
</reference>
<protein>
    <submittedName>
        <fullName evidence="2">Uncharacterized protein</fullName>
    </submittedName>
</protein>
<dbReference type="OrthoDB" id="10281324at2759"/>
<name>A0A9D4RQ96_DREPO</name>
<sequence length="115" mass="12891">MECSNKGSRTAVSTLLLFLVTMQAFIVAADERTITQGTIKHNRRKRQVGDLILMGYKANNALTGSTRSADFFKQIGKKRSLSFSTRRAGRPVWLPDIDADTAGILIDPEEFKRSW</sequence>
<feature type="chain" id="PRO_5039481929" evidence="1">
    <location>
        <begin position="30"/>
        <end position="115"/>
    </location>
</feature>
<reference evidence="2" key="2">
    <citation type="submission" date="2020-11" db="EMBL/GenBank/DDBJ databases">
        <authorList>
            <person name="McCartney M.A."/>
            <person name="Auch B."/>
            <person name="Kono T."/>
            <person name="Mallez S."/>
            <person name="Becker A."/>
            <person name="Gohl D.M."/>
            <person name="Silverstein K.A.T."/>
            <person name="Koren S."/>
            <person name="Bechman K.B."/>
            <person name="Herman A."/>
            <person name="Abrahante J.E."/>
            <person name="Garbe J."/>
        </authorList>
    </citation>
    <scope>NUCLEOTIDE SEQUENCE</scope>
    <source>
        <strain evidence="2">Duluth1</strain>
        <tissue evidence="2">Whole animal</tissue>
    </source>
</reference>
<evidence type="ECO:0000313" key="2">
    <source>
        <dbReference type="EMBL" id="KAH3877456.1"/>
    </source>
</evidence>
<accession>A0A9D4RQ96</accession>
<dbReference type="EMBL" id="JAIWYP010000001">
    <property type="protein sequence ID" value="KAH3877456.1"/>
    <property type="molecule type" value="Genomic_DNA"/>
</dbReference>
<evidence type="ECO:0000256" key="1">
    <source>
        <dbReference type="SAM" id="SignalP"/>
    </source>
</evidence>
<keyword evidence="1" id="KW-0732">Signal</keyword>